<dbReference type="PROSITE" id="PS50056">
    <property type="entry name" value="TYR_PHOSPHATASE_2"/>
    <property type="match status" value="1"/>
</dbReference>
<dbReference type="PRINTS" id="PR01908">
    <property type="entry name" value="ADSPHPHTASE"/>
</dbReference>
<evidence type="ECO:0000256" key="4">
    <source>
        <dbReference type="ARBA" id="ARBA00047761"/>
    </source>
</evidence>
<keyword evidence="3 7" id="KW-0904">Protein phosphatase</keyword>
<dbReference type="GO" id="GO:0033549">
    <property type="term" value="F:MAP kinase phosphatase activity"/>
    <property type="evidence" value="ECO:0007669"/>
    <property type="project" value="TreeGrafter"/>
</dbReference>
<evidence type="ECO:0000313" key="10">
    <source>
        <dbReference type="EMBL" id="KAK4292809.1"/>
    </source>
</evidence>
<evidence type="ECO:0000259" key="9">
    <source>
        <dbReference type="PROSITE" id="PS50056"/>
    </source>
</evidence>
<dbReference type="PRINTS" id="PR01909">
    <property type="entry name" value="ADSPHPHTASEA"/>
</dbReference>
<name>A0AAE1NMG2_9EUCA</name>
<dbReference type="CDD" id="cd14515">
    <property type="entry name" value="DUSP3-like"/>
    <property type="match status" value="1"/>
</dbReference>
<feature type="active site" description="Phosphocysteine intermediate" evidence="6">
    <location>
        <position position="135"/>
    </location>
</feature>
<dbReference type="SMART" id="SM00195">
    <property type="entry name" value="DSPc"/>
    <property type="match status" value="1"/>
</dbReference>
<evidence type="ECO:0000256" key="6">
    <source>
        <dbReference type="PIRSR" id="PIRSR620405-1"/>
    </source>
</evidence>
<comment type="catalytic activity">
    <reaction evidence="5 7">
        <text>O-phospho-L-threonyl-[protein] + H2O = L-threonyl-[protein] + phosphate</text>
        <dbReference type="Rhea" id="RHEA:47004"/>
        <dbReference type="Rhea" id="RHEA-COMP:11060"/>
        <dbReference type="Rhea" id="RHEA-COMP:11605"/>
        <dbReference type="ChEBI" id="CHEBI:15377"/>
        <dbReference type="ChEBI" id="CHEBI:30013"/>
        <dbReference type="ChEBI" id="CHEBI:43474"/>
        <dbReference type="ChEBI" id="CHEBI:61977"/>
        <dbReference type="EC" id="3.1.3.16"/>
    </reaction>
</comment>
<dbReference type="InterPro" id="IPR000387">
    <property type="entry name" value="Tyr_Pase_dom"/>
</dbReference>
<dbReference type="InterPro" id="IPR016130">
    <property type="entry name" value="Tyr_Pase_AS"/>
</dbReference>
<comment type="catalytic activity">
    <reaction evidence="7">
        <text>O-phospho-L-tyrosyl-[protein] + H2O = L-tyrosyl-[protein] + phosphate</text>
        <dbReference type="Rhea" id="RHEA:10684"/>
        <dbReference type="Rhea" id="RHEA-COMP:10136"/>
        <dbReference type="Rhea" id="RHEA-COMP:20101"/>
        <dbReference type="ChEBI" id="CHEBI:15377"/>
        <dbReference type="ChEBI" id="CHEBI:43474"/>
        <dbReference type="ChEBI" id="CHEBI:46858"/>
        <dbReference type="ChEBI" id="CHEBI:61978"/>
        <dbReference type="EC" id="3.1.3.48"/>
    </reaction>
</comment>
<dbReference type="GO" id="GO:0005737">
    <property type="term" value="C:cytoplasm"/>
    <property type="evidence" value="ECO:0007669"/>
    <property type="project" value="TreeGrafter"/>
</dbReference>
<evidence type="ECO:0000256" key="7">
    <source>
        <dbReference type="RuleBase" id="RU366038"/>
    </source>
</evidence>
<dbReference type="Pfam" id="PF00782">
    <property type="entry name" value="DSPc"/>
    <property type="match status" value="1"/>
</dbReference>
<gene>
    <name evidence="10" type="ORF">Pmani_034449</name>
</gene>
<evidence type="ECO:0000259" key="8">
    <source>
        <dbReference type="PROSITE" id="PS50054"/>
    </source>
</evidence>
<dbReference type="GO" id="GO:0043409">
    <property type="term" value="P:negative regulation of MAPK cascade"/>
    <property type="evidence" value="ECO:0007669"/>
    <property type="project" value="TreeGrafter"/>
</dbReference>
<dbReference type="EC" id="3.1.3.16" evidence="7"/>
<comment type="catalytic activity">
    <reaction evidence="4 7">
        <text>O-phospho-L-seryl-[protein] + H2O = L-seryl-[protein] + phosphate</text>
        <dbReference type="Rhea" id="RHEA:20629"/>
        <dbReference type="Rhea" id="RHEA-COMP:9863"/>
        <dbReference type="Rhea" id="RHEA-COMP:11604"/>
        <dbReference type="ChEBI" id="CHEBI:15377"/>
        <dbReference type="ChEBI" id="CHEBI:29999"/>
        <dbReference type="ChEBI" id="CHEBI:43474"/>
        <dbReference type="ChEBI" id="CHEBI:83421"/>
        <dbReference type="EC" id="3.1.3.16"/>
    </reaction>
</comment>
<comment type="caution">
    <text evidence="10">The sequence shown here is derived from an EMBL/GenBank/DDBJ whole genome shotgun (WGS) entry which is preliminary data.</text>
</comment>
<feature type="domain" description="Tyrosine specific protein phosphatases" evidence="9">
    <location>
        <begin position="112"/>
        <end position="169"/>
    </location>
</feature>
<evidence type="ECO:0000256" key="3">
    <source>
        <dbReference type="ARBA" id="ARBA00022912"/>
    </source>
</evidence>
<dbReference type="InterPro" id="IPR029021">
    <property type="entry name" value="Prot-tyrosine_phosphatase-like"/>
</dbReference>
<dbReference type="PANTHER" id="PTHR45682:SF5">
    <property type="entry name" value="DUAL SPECIFICITY PROTEIN PHOSPHATASE"/>
    <property type="match status" value="1"/>
</dbReference>
<evidence type="ECO:0000256" key="1">
    <source>
        <dbReference type="ARBA" id="ARBA00008601"/>
    </source>
</evidence>
<reference evidence="10" key="1">
    <citation type="submission" date="2023-11" db="EMBL/GenBank/DDBJ databases">
        <title>Genome assemblies of two species of porcelain crab, Petrolisthes cinctipes and Petrolisthes manimaculis (Anomura: Porcellanidae).</title>
        <authorList>
            <person name="Angst P."/>
        </authorList>
    </citation>
    <scope>NUCLEOTIDE SEQUENCE</scope>
    <source>
        <strain evidence="10">PB745_02</strain>
        <tissue evidence="10">Gill</tissue>
    </source>
</reference>
<dbReference type="Proteomes" id="UP001292094">
    <property type="component" value="Unassembled WGS sequence"/>
</dbReference>
<dbReference type="EMBL" id="JAWZYT010004723">
    <property type="protein sequence ID" value="KAK4292809.1"/>
    <property type="molecule type" value="Genomic_DNA"/>
</dbReference>
<proteinExistence type="inferred from homology"/>
<dbReference type="Gene3D" id="3.90.190.10">
    <property type="entry name" value="Protein tyrosine phosphatase superfamily"/>
    <property type="match status" value="1"/>
</dbReference>
<dbReference type="SUPFAM" id="SSF52799">
    <property type="entry name" value="(Phosphotyrosine protein) phosphatases II"/>
    <property type="match status" value="1"/>
</dbReference>
<organism evidence="10 11">
    <name type="scientific">Petrolisthes manimaculis</name>
    <dbReference type="NCBI Taxonomy" id="1843537"/>
    <lineage>
        <taxon>Eukaryota</taxon>
        <taxon>Metazoa</taxon>
        <taxon>Ecdysozoa</taxon>
        <taxon>Arthropoda</taxon>
        <taxon>Crustacea</taxon>
        <taxon>Multicrustacea</taxon>
        <taxon>Malacostraca</taxon>
        <taxon>Eumalacostraca</taxon>
        <taxon>Eucarida</taxon>
        <taxon>Decapoda</taxon>
        <taxon>Pleocyemata</taxon>
        <taxon>Anomura</taxon>
        <taxon>Galatheoidea</taxon>
        <taxon>Porcellanidae</taxon>
        <taxon>Petrolisthes</taxon>
    </lineage>
</organism>
<comment type="similarity">
    <text evidence="1 7">Belongs to the protein-tyrosine phosphatase family. Non-receptor class dual specificity subfamily.</text>
</comment>
<dbReference type="EC" id="3.1.3.48" evidence="7"/>
<dbReference type="AlphaFoldDB" id="A0AAE1NMG2"/>
<dbReference type="GO" id="GO:0004722">
    <property type="term" value="F:protein serine/threonine phosphatase activity"/>
    <property type="evidence" value="ECO:0007669"/>
    <property type="project" value="UniProtKB-EC"/>
</dbReference>
<dbReference type="PANTHER" id="PTHR45682">
    <property type="entry name" value="AGAP008228-PA"/>
    <property type="match status" value="1"/>
</dbReference>
<comment type="function">
    <text evidence="7">Dual specificity phosphatase able to dephosphorylate phosphotyrosine, phosphoserine and phosphothreonine residues, with a preference for phosphotyrosine as a substrate.</text>
</comment>
<evidence type="ECO:0000256" key="5">
    <source>
        <dbReference type="ARBA" id="ARBA00048336"/>
    </source>
</evidence>
<feature type="domain" description="Tyrosine-protein phosphatase" evidence="8">
    <location>
        <begin position="41"/>
        <end position="190"/>
    </location>
</feature>
<dbReference type="InterPro" id="IPR000340">
    <property type="entry name" value="Dual-sp_phosphatase_cat-dom"/>
</dbReference>
<dbReference type="GO" id="GO:0004725">
    <property type="term" value="F:protein tyrosine phosphatase activity"/>
    <property type="evidence" value="ECO:0007669"/>
    <property type="project" value="UniProtKB-EC"/>
</dbReference>
<protein>
    <recommendedName>
        <fullName evidence="7">Dual specificity protein phosphatase</fullName>
        <ecNumber evidence="7">3.1.3.16</ecNumber>
        <ecNumber evidence="7">3.1.3.48</ecNumber>
    </recommendedName>
</protein>
<keyword evidence="2 7" id="KW-0378">Hydrolase</keyword>
<dbReference type="InterPro" id="IPR020422">
    <property type="entry name" value="TYR_PHOSPHATASE_DUAL_dom"/>
</dbReference>
<evidence type="ECO:0000313" key="11">
    <source>
        <dbReference type="Proteomes" id="UP001292094"/>
    </source>
</evidence>
<dbReference type="PROSITE" id="PS00383">
    <property type="entry name" value="TYR_PHOSPHATASE_1"/>
    <property type="match status" value="1"/>
</dbReference>
<evidence type="ECO:0000256" key="2">
    <source>
        <dbReference type="ARBA" id="ARBA00022801"/>
    </source>
</evidence>
<accession>A0AAE1NMG2</accession>
<sequence length="215" mass="23953">MASQRDTTSQDILRAIQSTETESKPLTGFKEKELRSSYGLCMDECYPGLYIGDIGAAKNKDFLKKVGITHVLNTAQGNNFAMVDTEADYYKDVGIQYLGLKLLDIASANIAQYFEDGARFIEDALSAGGKVLVHCFMGISRSATISCAFLMLRRDMNAIEAITSLRKNRAIYPNDGFLSQLADLDNKLRGINGWNYHKRWGEGPCRCPEGRRSKN</sequence>
<dbReference type="InterPro" id="IPR020405">
    <property type="entry name" value="Atypical_DUSP_subfamA"/>
</dbReference>
<keyword evidence="11" id="KW-1185">Reference proteome</keyword>
<dbReference type="PROSITE" id="PS50054">
    <property type="entry name" value="TYR_PHOSPHATASE_DUAL"/>
    <property type="match status" value="1"/>
</dbReference>
<dbReference type="GO" id="GO:0008138">
    <property type="term" value="F:protein tyrosine/serine/threonine phosphatase activity"/>
    <property type="evidence" value="ECO:0007669"/>
    <property type="project" value="UniProtKB-UniRule"/>
</dbReference>